<sequence>MDTAALSLPPLHRTPPPGFRRTPSCLPPLHLRLPDVAPQRRPPVSSPAPCRLQLMPDRRLLGRREHGGWLLDLVAAEGRKFHAHAPVHQFPRRRR</sequence>
<protein>
    <submittedName>
        <fullName evidence="2">Uncharacterized protein</fullName>
    </submittedName>
</protein>
<evidence type="ECO:0000256" key="1">
    <source>
        <dbReference type="SAM" id="MobiDB-lite"/>
    </source>
</evidence>
<keyword evidence="3" id="KW-1185">Reference proteome</keyword>
<evidence type="ECO:0000313" key="3">
    <source>
        <dbReference type="Proteomes" id="UP000244336"/>
    </source>
</evidence>
<accession>A0A2T7EYZ1</accession>
<feature type="region of interest" description="Disordered" evidence="1">
    <location>
        <begin position="1"/>
        <end position="26"/>
    </location>
</feature>
<evidence type="ECO:0000313" key="2">
    <source>
        <dbReference type="EMBL" id="PUZ73043.1"/>
    </source>
</evidence>
<organism evidence="2 3">
    <name type="scientific">Panicum hallii var. hallii</name>
    <dbReference type="NCBI Taxonomy" id="1504633"/>
    <lineage>
        <taxon>Eukaryota</taxon>
        <taxon>Viridiplantae</taxon>
        <taxon>Streptophyta</taxon>
        <taxon>Embryophyta</taxon>
        <taxon>Tracheophyta</taxon>
        <taxon>Spermatophyta</taxon>
        <taxon>Magnoliopsida</taxon>
        <taxon>Liliopsida</taxon>
        <taxon>Poales</taxon>
        <taxon>Poaceae</taxon>
        <taxon>PACMAD clade</taxon>
        <taxon>Panicoideae</taxon>
        <taxon>Panicodae</taxon>
        <taxon>Paniceae</taxon>
        <taxon>Panicinae</taxon>
        <taxon>Panicum</taxon>
        <taxon>Panicum sect. Panicum</taxon>
    </lineage>
</organism>
<dbReference type="Proteomes" id="UP000244336">
    <property type="component" value="Chromosome 2"/>
</dbReference>
<proteinExistence type="predicted"/>
<reference evidence="2 3" key="1">
    <citation type="submission" date="2018-04" db="EMBL/GenBank/DDBJ databases">
        <title>WGS assembly of Panicum hallii var. hallii HAL2.</title>
        <authorList>
            <person name="Lovell J."/>
            <person name="Jenkins J."/>
            <person name="Lowry D."/>
            <person name="Mamidi S."/>
            <person name="Sreedasyam A."/>
            <person name="Weng X."/>
            <person name="Barry K."/>
            <person name="Bonette J."/>
            <person name="Campitelli B."/>
            <person name="Daum C."/>
            <person name="Gordon S."/>
            <person name="Gould B."/>
            <person name="Lipzen A."/>
            <person name="MacQueen A."/>
            <person name="Palacio-Mejia J."/>
            <person name="Plott C."/>
            <person name="Shakirov E."/>
            <person name="Shu S."/>
            <person name="Yoshinaga Y."/>
            <person name="Zane M."/>
            <person name="Rokhsar D."/>
            <person name="Grimwood J."/>
            <person name="Schmutz J."/>
            <person name="Juenger T."/>
        </authorList>
    </citation>
    <scope>NUCLEOTIDE SEQUENCE [LARGE SCALE GENOMIC DNA]</scope>
    <source>
        <strain evidence="3">cv. HAL2</strain>
    </source>
</reference>
<dbReference type="AlphaFoldDB" id="A0A2T7EYZ1"/>
<gene>
    <name evidence="2" type="ORF">GQ55_2G443100</name>
</gene>
<dbReference type="Gramene" id="PUZ73043">
    <property type="protein sequence ID" value="PUZ73043"/>
    <property type="gene ID" value="GQ55_2G443100"/>
</dbReference>
<dbReference type="EMBL" id="CM009750">
    <property type="protein sequence ID" value="PUZ73043.1"/>
    <property type="molecule type" value="Genomic_DNA"/>
</dbReference>
<name>A0A2T7EYZ1_9POAL</name>